<organism evidence="1 2">
    <name type="scientific">Lacticaseibacillus manihotivorans DSM 13343 = JCM 12514</name>
    <dbReference type="NCBI Taxonomy" id="1423769"/>
    <lineage>
        <taxon>Bacteria</taxon>
        <taxon>Bacillati</taxon>
        <taxon>Bacillota</taxon>
        <taxon>Bacilli</taxon>
        <taxon>Lactobacillales</taxon>
        <taxon>Lactobacillaceae</taxon>
        <taxon>Lacticaseibacillus</taxon>
    </lineage>
</organism>
<proteinExistence type="predicted"/>
<comment type="caution">
    <text evidence="1">The sequence shown here is derived from an EMBL/GenBank/DDBJ whole genome shotgun (WGS) entry which is preliminary data.</text>
</comment>
<gene>
    <name evidence="1" type="ORF">FD01_GL002998</name>
</gene>
<dbReference type="EMBL" id="AZEU01000060">
    <property type="protein sequence ID" value="KRL51893.1"/>
    <property type="molecule type" value="Genomic_DNA"/>
</dbReference>
<name>A0A0R1RCH7_9LACO</name>
<dbReference type="RefSeq" id="WP_056962661.1">
    <property type="nucleotide sequence ID" value="NZ_AZEU01000060.1"/>
</dbReference>
<dbReference type="AlphaFoldDB" id="A0A0R1RCH7"/>
<accession>A0A0R1RCH7</accession>
<sequence length="227" mass="25263">MQVELTDDRTVVTLPDDGGQLVFSPQALAKPEHGVLLRLQQGQFVGFDAGVADEFVTITMPWTAEPQYLQKDLTGETIPNAQQPYVDEIKQILTRFGVQLKPQTKKRPAKATHRFTKALADTPFTIDHDGAKATVYWRKRNEMEIIPGAKLSMTQHVTKDGALGIDTKFGEKLRADHHQAIDGTRTTSAVVLRSVNEVGLFLYYGGTNSWLVLKDAQGKTLDEWTKA</sequence>
<reference evidence="1 2" key="1">
    <citation type="journal article" date="2015" name="Genome Announc.">
        <title>Expanding the biotechnology potential of lactobacilli through comparative genomics of 213 strains and associated genera.</title>
        <authorList>
            <person name="Sun Z."/>
            <person name="Harris H.M."/>
            <person name="McCann A."/>
            <person name="Guo C."/>
            <person name="Argimon S."/>
            <person name="Zhang W."/>
            <person name="Yang X."/>
            <person name="Jeffery I.B."/>
            <person name="Cooney J.C."/>
            <person name="Kagawa T.F."/>
            <person name="Liu W."/>
            <person name="Song Y."/>
            <person name="Salvetti E."/>
            <person name="Wrobel A."/>
            <person name="Rasinkangas P."/>
            <person name="Parkhill J."/>
            <person name="Rea M.C."/>
            <person name="O'Sullivan O."/>
            <person name="Ritari J."/>
            <person name="Douillard F.P."/>
            <person name="Paul Ross R."/>
            <person name="Yang R."/>
            <person name="Briner A.E."/>
            <person name="Felis G.E."/>
            <person name="de Vos W.M."/>
            <person name="Barrangou R."/>
            <person name="Klaenhammer T.R."/>
            <person name="Caufield P.W."/>
            <person name="Cui Y."/>
            <person name="Zhang H."/>
            <person name="O'Toole P.W."/>
        </authorList>
    </citation>
    <scope>NUCLEOTIDE SEQUENCE [LARGE SCALE GENOMIC DNA]</scope>
    <source>
        <strain evidence="1 2">DSM 13343</strain>
    </source>
</reference>
<evidence type="ECO:0000313" key="1">
    <source>
        <dbReference type="EMBL" id="KRL51893.1"/>
    </source>
</evidence>
<dbReference type="Proteomes" id="UP000051790">
    <property type="component" value="Unassembled WGS sequence"/>
</dbReference>
<evidence type="ECO:0000313" key="2">
    <source>
        <dbReference type="Proteomes" id="UP000051790"/>
    </source>
</evidence>
<protein>
    <submittedName>
        <fullName evidence="1">Uncharacterized protein</fullName>
    </submittedName>
</protein>
<dbReference type="OrthoDB" id="3238747at2"/>
<dbReference type="PATRIC" id="fig|1423769.4.peg.3236"/>
<keyword evidence="2" id="KW-1185">Reference proteome</keyword>